<dbReference type="FunFam" id="3.40.50.300:FF:000529">
    <property type="entry name" value="helicase SRCAP isoform X1"/>
    <property type="match status" value="1"/>
</dbReference>
<comment type="caution">
    <text evidence="18">The sequence shown here is derived from an EMBL/GenBank/DDBJ whole genome shotgun (WGS) entry which is preliminary data.</text>
</comment>
<evidence type="ECO:0000256" key="12">
    <source>
        <dbReference type="ARBA" id="ARBA00023242"/>
    </source>
</evidence>
<organism evidence="18 19">
    <name type="scientific">Halocaridina rubra</name>
    <name type="common">Hawaiian red shrimp</name>
    <dbReference type="NCBI Taxonomy" id="373956"/>
    <lineage>
        <taxon>Eukaryota</taxon>
        <taxon>Metazoa</taxon>
        <taxon>Ecdysozoa</taxon>
        <taxon>Arthropoda</taxon>
        <taxon>Crustacea</taxon>
        <taxon>Multicrustacea</taxon>
        <taxon>Malacostraca</taxon>
        <taxon>Eumalacostraca</taxon>
        <taxon>Eucarida</taxon>
        <taxon>Decapoda</taxon>
        <taxon>Pleocyemata</taxon>
        <taxon>Caridea</taxon>
        <taxon>Atyoidea</taxon>
        <taxon>Atyidae</taxon>
        <taxon>Halocaridina</taxon>
    </lineage>
</organism>
<feature type="compositionally biased region" description="Polar residues" evidence="14">
    <location>
        <begin position="2150"/>
        <end position="2161"/>
    </location>
</feature>
<keyword evidence="6" id="KW-0347">Helicase</keyword>
<dbReference type="Gene3D" id="3.40.50.10810">
    <property type="entry name" value="Tandem AAA-ATPase domain"/>
    <property type="match status" value="1"/>
</dbReference>
<feature type="domain" description="HSA" evidence="17">
    <location>
        <begin position="311"/>
        <end position="383"/>
    </location>
</feature>
<keyword evidence="19" id="KW-1185">Reference proteome</keyword>
<gene>
    <name evidence="18" type="ORF">SK128_004066</name>
</gene>
<dbReference type="GO" id="GO:0016887">
    <property type="term" value="F:ATP hydrolysis activity"/>
    <property type="evidence" value="ECO:0007669"/>
    <property type="project" value="TreeGrafter"/>
</dbReference>
<feature type="region of interest" description="Disordered" evidence="14">
    <location>
        <begin position="1321"/>
        <end position="1393"/>
    </location>
</feature>
<feature type="compositionally biased region" description="Polar residues" evidence="14">
    <location>
        <begin position="444"/>
        <end position="459"/>
    </location>
</feature>
<dbReference type="Proteomes" id="UP001381693">
    <property type="component" value="Unassembled WGS sequence"/>
</dbReference>
<feature type="region of interest" description="Disordered" evidence="14">
    <location>
        <begin position="249"/>
        <end position="275"/>
    </location>
</feature>
<dbReference type="InterPro" id="IPR038718">
    <property type="entry name" value="SNF2-like_sf"/>
</dbReference>
<feature type="compositionally biased region" description="Low complexity" evidence="14">
    <location>
        <begin position="2816"/>
        <end position="2837"/>
    </location>
</feature>
<feature type="coiled-coil region" evidence="13">
    <location>
        <begin position="2256"/>
        <end position="2283"/>
    </location>
</feature>
<dbReference type="PANTHER" id="PTHR45685">
    <property type="entry name" value="HELICASE SRCAP-RELATED"/>
    <property type="match status" value="1"/>
</dbReference>
<dbReference type="Gene3D" id="1.20.120.850">
    <property type="entry name" value="SWI2/SNF2 ATPases, N-terminal domain"/>
    <property type="match status" value="1"/>
</dbReference>
<keyword evidence="12" id="KW-0539">Nucleus</keyword>
<dbReference type="GO" id="GO:0000812">
    <property type="term" value="C:Swr1 complex"/>
    <property type="evidence" value="ECO:0007669"/>
    <property type="project" value="TreeGrafter"/>
</dbReference>
<keyword evidence="8" id="KW-0156">Chromatin regulator</keyword>
<feature type="compositionally biased region" description="Low complexity" evidence="14">
    <location>
        <begin position="1362"/>
        <end position="1374"/>
    </location>
</feature>
<evidence type="ECO:0000256" key="4">
    <source>
        <dbReference type="ARBA" id="ARBA00022741"/>
    </source>
</evidence>
<feature type="compositionally biased region" description="Low complexity" evidence="14">
    <location>
        <begin position="106"/>
        <end position="121"/>
    </location>
</feature>
<dbReference type="GO" id="GO:0010557">
    <property type="term" value="P:positive regulation of macromolecule biosynthetic process"/>
    <property type="evidence" value="ECO:0007669"/>
    <property type="project" value="UniProtKB-ARBA"/>
</dbReference>
<sequence>MSARDKSSQNETSTSAHNVTDNPQTAGGQNPTSSSNSSVVGGGMELQLVQPNGSNLKNTTMGSGDGESVKLSLDSTSNIHSHSTPQSSPVPTVQTTITPLSADITPNSTPSSSPRRPLVPSSEPPAKRIKIEEKPTDTLDLRKIIIDWKISKLEIVKEKYNNHLVEKFFLENIGNLMDYQSWCRRPSREFLQYIRQHKLEGDESLEAKFTAPSPFQVALGGVQVKTENISVAQPSPVKTTLGNLSRISTSPVKPGKGLVGNVGRQKTPSSGENTTMAAQQDQMVEKARQEAYVMQRVAALRKEGLWTEKRLPKVHEPPRPKAHWDYLLEEMVWLSADFANERKWKKAAAKKCARMVQKYFMDKALQVQKEGKEKEMRTRKIAAFIAKEVRIFWSNTEKFIHFKITTKLDEKKKKALDQQLSFIVDQTEKYSSWLAESMNKPAVTDSTAVSTCTTPSQDTRMSDEEFRPEESSDDDEGTIAKEDDNPEEQESELQLLQKESEQTIEDLLNDLPEEYLRDIRESSGNTPEPSPEGEARDSDEEMVDVEEKEEDRKGKKRKAEDEKLSETSEAGDEDFRADESGEDDENTIEEQEANEGETDHKKELEELQAENEISVEELRKKYEELAANAEPMDRDESEDESSQDEESADEDADRDEELSEEELDDGNDEEEEDVPSDEEEELGLGLEMLMEEDLEVKDQEKADKELQDASAAAEALQPKGFTLSSTSVTTPVPFLLKHMLREYQHVGLDWLTTMYDKKLNGILADEMGLGKTIQTISLLAHLACEKRNWGPHLIVVPTSVMLNWEMEFKKWCPAFKILTYYGTQKERKMKRQGWTKPNAFHICITSYKLVIQDHQSFRRKKWKYFILDEAQNIKNFKSQRWQLLLNFQSQRRLLLTGTPLQNNLMELWSLMHFLMPNVFASHREFREWFSNPVTGMIEGNKEYNENIIKRLHKVLRPFILRRLKTEVEQQMPKKFEHVIMCRLSKRQRYLYEEFMSRTKTKETLASGNFLSVINVLMQLRKVCNHPNLFEPRPTISPFITENIRYDAPSLVWGITDYDPFKHIDLFSLNLLLADLELCLTAFAAHRIRKFQASRRLIEEIDSAPDPPPKCPAGKIKLHVRPSSQSVPKPAGTSPASTPRVAPAVMAVRPPTLVQAPTLASTPTGLQANAGMRFQLVQQGGTIKAIQVPASSSGLGGLVIQQTPQGPRLMVPQRTNIGTPAGTGTVGAQPSTGGLQLLHTASGQFLLTTAPVQKPATPTLSQGISGTAAAALLHRLQSLKGLQGSTITTGAGGRPVLRLPLPANTLRPHTQQVISAAQTVASPLRNPTPAVSSAASVVSTPTTVPATTASPTVLRPSAPSPIPRTSAPSTPTKPTTRTEQKEMERQEEKRKEDERKRSLFFLNDLEERRKKSRKEKLSLIARLNIRKCHACPIYGADLIEAVTVVGNVEGIATCHGSFAGQGLTNCARATALSTRAYWSQTSSLNEFVYTPEQYLNELKDITDRFVFVVSAVIAPTPEMRICHPPPSKLWEGERTKLLLKREMTRPLAPLHHITNACVTQFPDPRLIQYDCGKLQTLDRLLRQLKSGNHRVLIFTQMTRMLDIFEAFLNYHGHLYLRLDGTTRVEQRQVLMERFNQDKRIFAFILSTRSGGIGVNLTGADTVVFYDSDWNPTMDAQAQDRCHRIGQTRDVHIYRLISEKTIEENILKKANQKRLLGDLAIEGGNFTTAHFKKSTIQDLFDVNISENDATKRMSEVLEKKNTTEEGKEGAEGQVVVGAFESALAVAEDETDVQAAKTAKAEAAAELAEFDENLPLDDDREGGEELSKAEQEVAMLMKQLTPIELYALKFLESREDYQAEAERMSAEIEQQKKEWELGRLQALREEEERLAQNSDEDLLSYSSADSHNQVWLSLCGREEMPIWHPPTPPRDENDLYIDHSLGFWYDPSIMPESALPPFYIKKENKRIRIEPGTGGISADGMVSLRRVTKHRREDAVYAPRSLFDRPSPAIVKIRRDMKLQKYRGIVRPTIPLPGLKPSLLTKPPIAEPENAPEWIVNEDWAIVQALQQHLQLELPVNLLVLSPGHTPNWDLVADSVNSVSRCFRSLRHCRSRYESTILPREEGKLPPETPTKKITKKQKSGLPTKPLHKSSRPMRTSQLFREDSNSTASTLYSSRFETIKSIAIKRTPTTKPPLINSTYKNPKHAQVLGEAGIQYDSPLSPGQVAAKLAERFQRGKQKSQAAAELAQEQKLSQLQQQQQHQAQLTANQLQQQLQQQTQQGQSTSQTSQQQQAQSTQQQVPVVGTSAVQQVVTSGLAPKVATSVVLTQGTAITVATVTATTSASTPVTVTSTAAAAILSGVRTAVGTAGTAATGRTTLSLQELQVRTSGANQGTVVSVASLNPLQAAKLTASLASQSSTQKGRYTPTQLQYLKQQAARQAIALQQQQGKVVAADQTIKRVQISGQSGSTPKVQVAVSGGVAGVNAIQVSQAGRTQLVKSGTVIPGTTGVIGAGKAVTRTVTDREVAALLSKQQLNKTGQMAQVQVPSAQLLAGLQVQGGVSGGGTPVATLVKTVSAPSSSLVHTPTCVTLPVSAINVTLPQARASTAATITKAATTQQTVRNIPLPQQLLTKQRSLVKGPVGLQLSSKAVSGSGLSTVQIVQGGNQKQMLQQLQHVLKHPQQSIHHITQGGTVSGTVVGKVAGSSVTGTSVSTAGTQGITTSHTTKLVPMTVSSHQQQPIKQTIQVVSAGSNVVGGASAIRVSAGERTTSNTLAMPTGTVKVTNPTILSQGLATFQGQPMSVAVRTPTQSPVRIQTSALQSQQTTQTQQQSQQGQQQISGTSGNGTGSQ</sequence>
<evidence type="ECO:0000256" key="5">
    <source>
        <dbReference type="ARBA" id="ARBA00022801"/>
    </source>
</evidence>
<evidence type="ECO:0000313" key="18">
    <source>
        <dbReference type="EMBL" id="KAK7077901.1"/>
    </source>
</evidence>
<dbReference type="Pfam" id="PF00271">
    <property type="entry name" value="Helicase_C"/>
    <property type="match status" value="1"/>
</dbReference>
<feature type="compositionally biased region" description="Basic and acidic residues" evidence="14">
    <location>
        <begin position="550"/>
        <end position="566"/>
    </location>
</feature>
<evidence type="ECO:0000256" key="8">
    <source>
        <dbReference type="ARBA" id="ARBA00022853"/>
    </source>
</evidence>
<dbReference type="SMART" id="SM00487">
    <property type="entry name" value="DEXDc"/>
    <property type="match status" value="1"/>
</dbReference>
<keyword evidence="13" id="KW-0175">Coiled coil</keyword>
<feature type="compositionally biased region" description="Polar residues" evidence="14">
    <location>
        <begin position="73"/>
        <end position="99"/>
    </location>
</feature>
<feature type="region of interest" description="Disordered" evidence="14">
    <location>
        <begin position="1"/>
        <end position="128"/>
    </location>
</feature>
<feature type="region of interest" description="Disordered" evidence="14">
    <location>
        <begin position="1119"/>
        <end position="1139"/>
    </location>
</feature>
<dbReference type="GO" id="GO:0006338">
    <property type="term" value="P:chromatin remodeling"/>
    <property type="evidence" value="ECO:0007669"/>
    <property type="project" value="UniProtKB-ARBA"/>
</dbReference>
<dbReference type="PANTHER" id="PTHR45685:SF1">
    <property type="entry name" value="HELICASE SRCAP"/>
    <property type="match status" value="1"/>
</dbReference>
<feature type="region of interest" description="Disordered" evidence="14">
    <location>
        <begin position="441"/>
        <end position="681"/>
    </location>
</feature>
<feature type="compositionally biased region" description="Acidic residues" evidence="14">
    <location>
        <begin position="537"/>
        <end position="549"/>
    </location>
</feature>
<feature type="compositionally biased region" description="Acidic residues" evidence="14">
    <location>
        <begin position="633"/>
        <end position="681"/>
    </location>
</feature>
<dbReference type="InterPro" id="IPR049730">
    <property type="entry name" value="SNF2/RAD54-like_C"/>
</dbReference>
<dbReference type="Pfam" id="PF07529">
    <property type="entry name" value="HSA"/>
    <property type="match status" value="1"/>
</dbReference>
<dbReference type="SMART" id="SM00490">
    <property type="entry name" value="HELICc"/>
    <property type="match status" value="1"/>
</dbReference>
<evidence type="ECO:0000256" key="2">
    <source>
        <dbReference type="ARBA" id="ARBA00009220"/>
    </source>
</evidence>
<dbReference type="Pfam" id="PF00176">
    <property type="entry name" value="SNF2-rel_dom"/>
    <property type="match status" value="1"/>
</dbReference>
<protein>
    <recommendedName>
        <fullName evidence="20">Helicase domino</fullName>
    </recommendedName>
</protein>
<keyword evidence="10" id="KW-0238">DNA-binding</keyword>
<feature type="domain" description="Helicase C-terminal" evidence="16">
    <location>
        <begin position="1575"/>
        <end position="1725"/>
    </location>
</feature>
<keyword evidence="4" id="KW-0547">Nucleotide-binding</keyword>
<evidence type="ECO:0000256" key="9">
    <source>
        <dbReference type="ARBA" id="ARBA00023015"/>
    </source>
</evidence>
<comment type="subcellular location">
    <subcellularLocation>
        <location evidence="1">Nucleus</location>
    </subcellularLocation>
</comment>
<comment type="similarity">
    <text evidence="2">Belongs to the SNF2/RAD54 helicase family. SWR1 subfamily.</text>
</comment>
<dbReference type="GO" id="GO:0005524">
    <property type="term" value="F:ATP binding"/>
    <property type="evidence" value="ECO:0007669"/>
    <property type="project" value="UniProtKB-KW"/>
</dbReference>
<dbReference type="InterPro" id="IPR014012">
    <property type="entry name" value="HSA_dom"/>
</dbReference>
<dbReference type="CDD" id="cd18793">
    <property type="entry name" value="SF2_C_SNF"/>
    <property type="match status" value="1"/>
</dbReference>
<feature type="domain" description="Helicase ATP-binding" evidence="15">
    <location>
        <begin position="752"/>
        <end position="917"/>
    </location>
</feature>
<feature type="compositionally biased region" description="Polar residues" evidence="14">
    <location>
        <begin position="9"/>
        <end position="26"/>
    </location>
</feature>
<feature type="compositionally biased region" description="Acidic residues" evidence="14">
    <location>
        <begin position="606"/>
        <end position="615"/>
    </location>
</feature>
<evidence type="ECO:0000313" key="19">
    <source>
        <dbReference type="Proteomes" id="UP001381693"/>
    </source>
</evidence>
<evidence type="ECO:0000256" key="14">
    <source>
        <dbReference type="SAM" id="MobiDB-lite"/>
    </source>
</evidence>
<dbReference type="GO" id="GO:0042393">
    <property type="term" value="F:histone binding"/>
    <property type="evidence" value="ECO:0007669"/>
    <property type="project" value="TreeGrafter"/>
</dbReference>
<feature type="region of interest" description="Disordered" evidence="14">
    <location>
        <begin position="2117"/>
        <end position="2161"/>
    </location>
</feature>
<dbReference type="PROSITE" id="PS51194">
    <property type="entry name" value="HELICASE_CTER"/>
    <property type="match status" value="1"/>
</dbReference>
<evidence type="ECO:0000259" key="16">
    <source>
        <dbReference type="PROSITE" id="PS51194"/>
    </source>
</evidence>
<reference evidence="18 19" key="1">
    <citation type="submission" date="2023-11" db="EMBL/GenBank/DDBJ databases">
        <title>Halocaridina rubra genome assembly.</title>
        <authorList>
            <person name="Smith C."/>
        </authorList>
    </citation>
    <scope>NUCLEOTIDE SEQUENCE [LARGE SCALE GENOMIC DNA]</scope>
    <source>
        <strain evidence="18">EP-1</strain>
        <tissue evidence="18">Whole</tissue>
    </source>
</reference>
<keyword evidence="3" id="KW-0597">Phosphoprotein</keyword>
<feature type="compositionally biased region" description="Low complexity" evidence="14">
    <location>
        <begin position="27"/>
        <end position="39"/>
    </location>
</feature>
<evidence type="ECO:0000256" key="6">
    <source>
        <dbReference type="ARBA" id="ARBA00022806"/>
    </source>
</evidence>
<dbReference type="FunFam" id="3.40.50.10810:FF:000005">
    <property type="entry name" value="Photoperiod-independent early flowering 1"/>
    <property type="match status" value="1"/>
</dbReference>
<name>A0AAN9A2D6_HALRR</name>
<dbReference type="FunFam" id="1.20.120.850:FF:000012">
    <property type="entry name" value="protein PHOTOPERIOD-INDEPENDENT EARLY FLOWERING 1 isoform X3"/>
    <property type="match status" value="1"/>
</dbReference>
<keyword evidence="11" id="KW-0804">Transcription</keyword>
<feature type="region of interest" description="Disordered" evidence="14">
    <location>
        <begin position="2813"/>
        <end position="2845"/>
    </location>
</feature>
<dbReference type="GO" id="GO:0004386">
    <property type="term" value="F:helicase activity"/>
    <property type="evidence" value="ECO:0007669"/>
    <property type="project" value="UniProtKB-KW"/>
</dbReference>
<proteinExistence type="inferred from homology"/>
<evidence type="ECO:0000256" key="7">
    <source>
        <dbReference type="ARBA" id="ARBA00022840"/>
    </source>
</evidence>
<evidence type="ECO:0000256" key="10">
    <source>
        <dbReference type="ARBA" id="ARBA00023125"/>
    </source>
</evidence>
<dbReference type="SMART" id="SM00573">
    <property type="entry name" value="HSA"/>
    <property type="match status" value="1"/>
</dbReference>
<dbReference type="CDD" id="cd18003">
    <property type="entry name" value="DEXQc_SRCAP"/>
    <property type="match status" value="1"/>
</dbReference>
<dbReference type="GO" id="GO:0003677">
    <property type="term" value="F:DNA binding"/>
    <property type="evidence" value="ECO:0007669"/>
    <property type="project" value="UniProtKB-KW"/>
</dbReference>
<dbReference type="PROSITE" id="PS51204">
    <property type="entry name" value="HSA"/>
    <property type="match status" value="1"/>
</dbReference>
<feature type="compositionally biased region" description="Polar residues" evidence="14">
    <location>
        <begin position="264"/>
        <end position="275"/>
    </location>
</feature>
<feature type="compositionally biased region" description="Acidic residues" evidence="14">
    <location>
        <begin position="502"/>
        <end position="513"/>
    </location>
</feature>
<dbReference type="SUPFAM" id="SSF52540">
    <property type="entry name" value="P-loop containing nucleoside triphosphate hydrolases"/>
    <property type="match status" value="3"/>
</dbReference>
<dbReference type="GO" id="GO:0010468">
    <property type="term" value="P:regulation of gene expression"/>
    <property type="evidence" value="ECO:0007669"/>
    <property type="project" value="UniProtKB-ARBA"/>
</dbReference>
<dbReference type="InterPro" id="IPR000330">
    <property type="entry name" value="SNF2_N"/>
</dbReference>
<evidence type="ECO:0000256" key="1">
    <source>
        <dbReference type="ARBA" id="ARBA00004123"/>
    </source>
</evidence>
<dbReference type="EMBL" id="JAXCGZ010008153">
    <property type="protein sequence ID" value="KAK7077901.1"/>
    <property type="molecule type" value="Genomic_DNA"/>
</dbReference>
<dbReference type="InterPro" id="IPR001650">
    <property type="entry name" value="Helicase_C-like"/>
</dbReference>
<evidence type="ECO:0000256" key="11">
    <source>
        <dbReference type="ARBA" id="ARBA00023163"/>
    </source>
</evidence>
<dbReference type="PROSITE" id="PS51192">
    <property type="entry name" value="HELICASE_ATP_BIND_1"/>
    <property type="match status" value="1"/>
</dbReference>
<keyword evidence="9" id="KW-0805">Transcription regulation</keyword>
<evidence type="ECO:0000259" key="17">
    <source>
        <dbReference type="PROSITE" id="PS51204"/>
    </source>
</evidence>
<evidence type="ECO:0008006" key="20">
    <source>
        <dbReference type="Google" id="ProtNLM"/>
    </source>
</evidence>
<accession>A0AAN9A2D6</accession>
<dbReference type="InterPro" id="IPR027417">
    <property type="entry name" value="P-loop_NTPase"/>
</dbReference>
<evidence type="ECO:0000259" key="15">
    <source>
        <dbReference type="PROSITE" id="PS51192"/>
    </source>
</evidence>
<evidence type="ECO:0000256" key="13">
    <source>
        <dbReference type="SAM" id="Coils"/>
    </source>
</evidence>
<dbReference type="Gene3D" id="3.40.50.300">
    <property type="entry name" value="P-loop containing nucleotide triphosphate hydrolases"/>
    <property type="match status" value="1"/>
</dbReference>
<keyword evidence="7" id="KW-0067">ATP-binding</keyword>
<feature type="compositionally biased region" description="Low complexity" evidence="14">
    <location>
        <begin position="1326"/>
        <end position="1352"/>
    </location>
</feature>
<feature type="compositionally biased region" description="Acidic residues" evidence="14">
    <location>
        <begin position="580"/>
        <end position="596"/>
    </location>
</feature>
<dbReference type="InterPro" id="IPR050520">
    <property type="entry name" value="INO80/SWR1_helicase"/>
</dbReference>
<keyword evidence="5" id="KW-0378">Hydrolase</keyword>
<dbReference type="InterPro" id="IPR014001">
    <property type="entry name" value="Helicase_ATP-bd"/>
</dbReference>
<feature type="compositionally biased region" description="Basic and acidic residues" evidence="14">
    <location>
        <begin position="460"/>
        <end position="470"/>
    </location>
</feature>
<feature type="compositionally biased region" description="Polar residues" evidence="14">
    <location>
        <begin position="49"/>
        <end position="62"/>
    </location>
</feature>
<dbReference type="GO" id="GO:0140096">
    <property type="term" value="F:catalytic activity, acting on a protein"/>
    <property type="evidence" value="ECO:0007669"/>
    <property type="project" value="UniProtKB-ARBA"/>
</dbReference>
<feature type="compositionally biased region" description="Basic and acidic residues" evidence="14">
    <location>
        <begin position="1375"/>
        <end position="1393"/>
    </location>
</feature>
<evidence type="ECO:0000256" key="3">
    <source>
        <dbReference type="ARBA" id="ARBA00022553"/>
    </source>
</evidence>